<comment type="caution">
    <text evidence="1">The sequence shown here is derived from an EMBL/GenBank/DDBJ whole genome shotgun (WGS) entry which is preliminary data.</text>
</comment>
<sequence>MAGMVAILYACGDSANNNNAGTINARASLPDSLKFTALGYKVVTLSINKKLGTMSTLYGNKQALDNAIAGADDVKAGEAFALITWKQQDDDRWFGAKIPGNLQSVEMIKTAADASGKVAIAYTHLEGKNLSPIADTLHNAERIKYIFDQKPSVMP</sequence>
<dbReference type="EMBL" id="MPPL01000001">
    <property type="protein sequence ID" value="OKS87582.1"/>
    <property type="molecule type" value="Genomic_DNA"/>
</dbReference>
<organism evidence="1 2">
    <name type="scientific">Mucilaginibacter polytrichastri</name>
    <dbReference type="NCBI Taxonomy" id="1302689"/>
    <lineage>
        <taxon>Bacteria</taxon>
        <taxon>Pseudomonadati</taxon>
        <taxon>Bacteroidota</taxon>
        <taxon>Sphingobacteriia</taxon>
        <taxon>Sphingobacteriales</taxon>
        <taxon>Sphingobacteriaceae</taxon>
        <taxon>Mucilaginibacter</taxon>
    </lineage>
</organism>
<dbReference type="Proteomes" id="UP000186720">
    <property type="component" value="Unassembled WGS sequence"/>
</dbReference>
<accession>A0A1Q6A0T0</accession>
<dbReference type="STRING" id="1302689.RG47T_3043"/>
<keyword evidence="2" id="KW-1185">Reference proteome</keyword>
<dbReference type="AlphaFoldDB" id="A0A1Q6A0T0"/>
<name>A0A1Q6A0T0_9SPHI</name>
<gene>
    <name evidence="1" type="ORF">RG47T_3043</name>
</gene>
<evidence type="ECO:0000313" key="1">
    <source>
        <dbReference type="EMBL" id="OKS87582.1"/>
    </source>
</evidence>
<reference evidence="1 2" key="1">
    <citation type="submission" date="2016-11" db="EMBL/GenBank/DDBJ databases">
        <title>Whole Genome Sequencing of Mucilaginibacter polytrichastri RG4-7(T) isolated from the moss sample.</title>
        <authorList>
            <person name="Li Y."/>
        </authorList>
    </citation>
    <scope>NUCLEOTIDE SEQUENCE [LARGE SCALE GENOMIC DNA]</scope>
    <source>
        <strain evidence="1 2">RG4-7</strain>
    </source>
</reference>
<proteinExistence type="predicted"/>
<evidence type="ECO:0000313" key="2">
    <source>
        <dbReference type="Proteomes" id="UP000186720"/>
    </source>
</evidence>
<protein>
    <submittedName>
        <fullName evidence="1">Uncharacterized protein</fullName>
    </submittedName>
</protein>